<keyword evidence="2" id="KW-0328">Glycosyltransferase</keyword>
<protein>
    <submittedName>
        <fullName evidence="2">Dolichyl-phosphate-mannose--protein mannosyltransferase</fullName>
    </submittedName>
</protein>
<organism evidence="2">
    <name type="scientific">Leptospira ellisii</name>
    <dbReference type="NCBI Taxonomy" id="2023197"/>
    <lineage>
        <taxon>Bacteria</taxon>
        <taxon>Pseudomonadati</taxon>
        <taxon>Spirochaetota</taxon>
        <taxon>Spirochaetia</taxon>
        <taxon>Leptospirales</taxon>
        <taxon>Leptospiraceae</taxon>
        <taxon>Leptospira</taxon>
    </lineage>
</organism>
<keyword evidence="1" id="KW-1133">Transmembrane helix</keyword>
<dbReference type="EMBL" id="NPEF01000117">
    <property type="protein sequence ID" value="PJZ92650.1"/>
    <property type="molecule type" value="Genomic_DNA"/>
</dbReference>
<name>A0A2N0B802_9LEPT</name>
<feature type="transmembrane region" description="Helical" evidence="1">
    <location>
        <begin position="302"/>
        <end position="322"/>
    </location>
</feature>
<proteinExistence type="predicted"/>
<gene>
    <name evidence="2" type="ORF">CH379_12055</name>
</gene>
<feature type="transmembrane region" description="Helical" evidence="1">
    <location>
        <begin position="218"/>
        <end position="237"/>
    </location>
</feature>
<feature type="transmembrane region" description="Helical" evidence="1">
    <location>
        <begin position="108"/>
        <end position="125"/>
    </location>
</feature>
<sequence>MRSTASTSFGIFLLVFFVDLVLPISPVSDTIWNVPTTISVLKTGNFDLDEYPDLIAERSGYAIRNSNGHLYNYFPVGVSILAIPQVFLLMQINGTREILRHVSEAERFIAASWTALAALFLFQALRGRYDLRTALSFSLLFAFCTRVLSTASRALWQQTGLLLVNSILLRIFTGELRAKRDYFLLGALCGFALWIRPTSVLVSVCLFFGVLKTKPKESLRILMAAIPFLLAFLAFNWDLYDSTLPPYYREDGERIFTFSTFAEAFLGHWISPSRGLLVWSPFLILSFFGMFSAVRDKGPIQAVLSASILLHLLVISGFDSWWGGHSVGPRLWTETIPFLIWFAARGYEDFFSSFRNSTSLRRIWIFLCILSLTFHLRASVDPGPSLWNRFPKDVDSDPNRVWDWKDPQFLRGDHSIRLFL</sequence>
<evidence type="ECO:0000256" key="1">
    <source>
        <dbReference type="SAM" id="Phobius"/>
    </source>
</evidence>
<evidence type="ECO:0000313" key="2">
    <source>
        <dbReference type="EMBL" id="PJZ92650.1"/>
    </source>
</evidence>
<feature type="transmembrane region" description="Helical" evidence="1">
    <location>
        <begin position="70"/>
        <end position="88"/>
    </location>
</feature>
<comment type="caution">
    <text evidence="2">The sequence shown here is derived from an EMBL/GenBank/DDBJ whole genome shotgun (WGS) entry which is preliminary data.</text>
</comment>
<keyword evidence="1" id="KW-0472">Membrane</keyword>
<dbReference type="AlphaFoldDB" id="A0A2N0B802"/>
<dbReference type="GO" id="GO:0016757">
    <property type="term" value="F:glycosyltransferase activity"/>
    <property type="evidence" value="ECO:0007669"/>
    <property type="project" value="UniProtKB-KW"/>
</dbReference>
<feature type="transmembrane region" description="Helical" evidence="1">
    <location>
        <begin position="184"/>
        <end position="211"/>
    </location>
</feature>
<dbReference type="OrthoDB" id="316175at2"/>
<keyword evidence="2" id="KW-0808">Transferase</keyword>
<reference evidence="2" key="1">
    <citation type="submission" date="2017-07" db="EMBL/GenBank/DDBJ databases">
        <title>Leptospira spp. isolated from tropical soils.</title>
        <authorList>
            <person name="Thibeaux R."/>
            <person name="Iraola G."/>
            <person name="Ferres I."/>
            <person name="Bierque E."/>
            <person name="Girault D."/>
            <person name="Soupe-Gilbert M.-E."/>
            <person name="Picardeau M."/>
            <person name="Goarant C."/>
        </authorList>
    </citation>
    <scope>NUCLEOTIDE SEQUENCE [LARGE SCALE GENOMIC DNA]</scope>
    <source>
        <strain evidence="2">ATI7-C-A5</strain>
    </source>
</reference>
<feature type="transmembrane region" description="Helical" evidence="1">
    <location>
        <begin position="276"/>
        <end position="295"/>
    </location>
</feature>
<keyword evidence="1" id="KW-0812">Transmembrane</keyword>
<accession>A0A2N0B802</accession>